<organism evidence="3 4">
    <name type="scientific">Candidatus Kerfeldbacteria bacterium CG08_land_8_20_14_0_20_43_14</name>
    <dbReference type="NCBI Taxonomy" id="2014246"/>
    <lineage>
        <taxon>Bacteria</taxon>
        <taxon>Candidatus Kerfeldiibacteriota</taxon>
    </lineage>
</organism>
<evidence type="ECO:0000313" key="3">
    <source>
        <dbReference type="EMBL" id="PIS40962.1"/>
    </source>
</evidence>
<sequence length="513" mass="58776">MVIDLSAMADAFRASAGNPVLMMWFIFQNGGWLAVVITFVIGFKYVWRDFINRRYINKYYAGHYVLLAIDVPKDSEQTPKAAEQMFAHFNGISKQPIFPEKWGLPFTGFFGYGFIPPSMSVEIVSLGGYVQFFVRCLIVHREIIESAIYAQYPDAEITEVEDYVDLMPKPSELPHEEWDCWSAQIQLFQPDCYPIRTYPMFEHSMSQKLIDPMASLLEIMNRISPDEQIWLQWVLQQEEFPSIWREKAKQIVSKLIGRKSGAKASPFEIPLQVVKGVRESITASLLPITHEQEKFKKDEPPTLMLHLSPGERDTVTQLQMKLTKIAFKVKGRFIYWGKTTPGPDGIKPYSKARGVNGVNGALRQFALQDCNFFTFNAKTKTSDIVVLKEQRLLWRRQRNLINYRFRSIWRGRKPMYLNIEELATIFHFPTIDVKAGQVQKTETKRSGAPSTLPFERPLPIQKVHSVSLQPKAGPPIGLPTEPPKTSPAVQPQQNVQQPAIKEPEVPVNLPFIE</sequence>
<reference evidence="4" key="1">
    <citation type="submission" date="2017-09" db="EMBL/GenBank/DDBJ databases">
        <title>Depth-based differentiation of microbial function through sediment-hosted aquifers and enrichment of novel symbionts in the deep terrestrial subsurface.</title>
        <authorList>
            <person name="Probst A.J."/>
            <person name="Ladd B."/>
            <person name="Jarett J.K."/>
            <person name="Geller-Mcgrath D.E."/>
            <person name="Sieber C.M.K."/>
            <person name="Emerson J.B."/>
            <person name="Anantharaman K."/>
            <person name="Thomas B.C."/>
            <person name="Malmstrom R."/>
            <person name="Stieglmeier M."/>
            <person name="Klingl A."/>
            <person name="Woyke T."/>
            <person name="Ryan C.M."/>
            <person name="Banfield J.F."/>
        </authorList>
    </citation>
    <scope>NUCLEOTIDE SEQUENCE [LARGE SCALE GENOMIC DNA]</scope>
</reference>
<keyword evidence="2" id="KW-0472">Membrane</keyword>
<name>A0A2H0YT83_9BACT</name>
<gene>
    <name evidence="3" type="ORF">COT26_00595</name>
</gene>
<evidence type="ECO:0000256" key="2">
    <source>
        <dbReference type="SAM" id="Phobius"/>
    </source>
</evidence>
<feature type="compositionally biased region" description="Low complexity" evidence="1">
    <location>
        <begin position="487"/>
        <end position="499"/>
    </location>
</feature>
<protein>
    <recommendedName>
        <fullName evidence="5">TraD/TraG TraM recognition site domain-containing protein</fullName>
    </recommendedName>
</protein>
<accession>A0A2H0YT83</accession>
<evidence type="ECO:0000256" key="1">
    <source>
        <dbReference type="SAM" id="MobiDB-lite"/>
    </source>
</evidence>
<dbReference type="EMBL" id="PEXW01000013">
    <property type="protein sequence ID" value="PIS40962.1"/>
    <property type="molecule type" value="Genomic_DNA"/>
</dbReference>
<feature type="compositionally biased region" description="Pro residues" evidence="1">
    <location>
        <begin position="472"/>
        <end position="485"/>
    </location>
</feature>
<feature type="transmembrane region" description="Helical" evidence="2">
    <location>
        <begin position="20"/>
        <end position="47"/>
    </location>
</feature>
<feature type="region of interest" description="Disordered" evidence="1">
    <location>
        <begin position="469"/>
        <end position="507"/>
    </location>
</feature>
<evidence type="ECO:0000313" key="4">
    <source>
        <dbReference type="Proteomes" id="UP000236845"/>
    </source>
</evidence>
<keyword evidence="2" id="KW-1133">Transmembrane helix</keyword>
<dbReference type="Proteomes" id="UP000236845">
    <property type="component" value="Unassembled WGS sequence"/>
</dbReference>
<dbReference type="AlphaFoldDB" id="A0A2H0YT83"/>
<proteinExistence type="predicted"/>
<keyword evidence="2" id="KW-0812">Transmembrane</keyword>
<comment type="caution">
    <text evidence="3">The sequence shown here is derived from an EMBL/GenBank/DDBJ whole genome shotgun (WGS) entry which is preliminary data.</text>
</comment>
<evidence type="ECO:0008006" key="5">
    <source>
        <dbReference type="Google" id="ProtNLM"/>
    </source>
</evidence>